<dbReference type="PROSITE" id="PS51212">
    <property type="entry name" value="WSC"/>
    <property type="match status" value="5"/>
</dbReference>
<dbReference type="InterPro" id="IPR051589">
    <property type="entry name" value="Sialate-O-sulfotransferase"/>
</dbReference>
<dbReference type="InterPro" id="IPR011047">
    <property type="entry name" value="Quinoprotein_ADH-like_sf"/>
</dbReference>
<evidence type="ECO:0000313" key="6">
    <source>
        <dbReference type="Proteomes" id="UP000800092"/>
    </source>
</evidence>
<feature type="chain" id="PRO_5025616996" evidence="3">
    <location>
        <begin position="22"/>
        <end position="1854"/>
    </location>
</feature>
<sequence>MILSLLRIGIVAAVLLDRALTSGPTDEYRDSDLGQTSYYDNHNMDPAVVDSPEFGLLWKIPFNPQEQFYAKPLVYTPSAAGSNQIVFLASSQNWIRTLDAKTGALINSRQVRTPFLQSDIGCTDIPNTIGITGTPVIDPNTDIAYFYAKTYIPNFRTPGNTGTFNGVYYFYAVNVNTLQDVPGFPLLVDGSVADNDPRKYFVGGTILQRPSLLKVGNYVYAGFGGHCDLFNYTGTVLGIDITQQKVITNFATESGPNSRFTTNWQQNLGGGQAGIWMSGMGLASDGNRLFFVTGNGVGGENQGTPASGSSGCRTLGEAAVNLGIDTSSGKLNLVDYFQPYDYTNMDGGDQDFGSGGIVLLDPNTFHGGSVNRLGITAGKNGKIYVLNADNLGGYKQGPGQTDGIVQTIVTDKSIFGAVGSYPLEGGYMYATPIGYPTYVYKLSSDASGNPVFAGVGQTTEGSAGRVGAGVPTITTNKGQPGSAILWVTDPDAGLRAWYAVPQADGSMKRINLPQVGGINKFQRPTFGDTRLYTTDANGIIYCLGSPVNLPLNCSSPVNFGNVALGSASTVRVNCTALIDVTSINGVTVGDNSFQVSNASLPQGAVKKGTSFSFPVTWNLSTTVVSNQQNASFGNTSPGIKTTPLTILTTNAVQGYTTSFPLSLTGNEVSQNAYLSVTPNTVDFGGLVLNVSGEDPQSVLPFTIANLGLDALTILGYAYTYDEVDDDDANFINSTESASNFTWDLGLGFTASLPPLGRVVKPGESISVQTTFKAVNGTGSYLSYFFVYSDGGNQFTILEGEASTAPKANFSISNGEGGWLPDSNLLMDFGTVSPGGNVTRQIRICNVGGSVLLISKSKPPLGDIRAVNYGIDLHESQAIQVGDCAYGDVIFNPGPEPPNIPDFTDTNTWTLNVNDLSFGVHVVQMTGVVHDRVVGPEYANGSARYLYLGCYADTLPTRLLPNEPYVDTTNNTNQECQSACLKAGYAFAGTEYNQECWCGHNAPPGSQYHLESDEKCTFSCPGDVSQACGGNGGYISIYYDSSVFTPTNQTYNQSSTQPSGSGGGPQILQSVEGYNYIGCYSEGSNGRALSGKAPAAPQAGGSVEYCASQCAGFVYFGVEYANECYCGNTLNAGSNLVAGSDPTVTLCDMTCGGNSTEYCGGPNRLNMYQSNGTAESTSTTASNGAPTSTPGAPTNHQTVGQFVYLGCYNDSVGTRALNGPATGGNTITIESCAAACKNYAYFGTEYADECYCGNSLQAGSVLSAANGNVDCNMACAGNSSELCGGPNRLSMYGPNPNASASSSSSLLPTTSTTGSSSTSVSSSTNVSDTASSTSLGPSTSSTTSVTRVTPTGPVTVPSAAGFGSLGCYNDSVASRALSGNSYGDGKNMTIENCAVFCTGYTYFGVEYAAECYCANAIGAGSVISSASNGNDCNMACGGNKTELCGGSNRLNVYQKSTSSSAITSASSKTASSTGSINGPASTSTSSVNSTSGGSSTSPSATSSSTSSISSSTGARSGTSTTTSSSTTTSASASSSASSSSATSNWLSSISTSGTSQPTTSTSISSTLTSPSPSSTSPSSKISSSSTSSSAASRQTSSAASPSSTSSSTTSSVTSSASSTTSSVPSSSSTFSSSTIAQSPSSSTTSQTSSTSSKAGTTSVTPTANPAIGNFSYVACYNDSSAARALSGKQYFGSPTTKNMTEELCAVTCQGYTFFGVEYGQECFCGNTLQHGTSNVTNSSCSMPCPGNSTELCGAGNRLNLYQYNSTLAAQGGAPIATSPSTTSPSTTSSAVATSAVSSTVSKTTASATSVASSGPASAPSTTLLSASGSTSASVVPSSTSSTGGRMIKRDWPYHG</sequence>
<feature type="domain" description="WSC" evidence="4">
    <location>
        <begin position="1072"/>
        <end position="1170"/>
    </location>
</feature>
<dbReference type="PANTHER" id="PTHR45964:SF5">
    <property type="entry name" value="WSCD FAMILY MEMBER CG9164"/>
    <property type="match status" value="1"/>
</dbReference>
<feature type="domain" description="WSC" evidence="4">
    <location>
        <begin position="943"/>
        <end position="1040"/>
    </location>
</feature>
<feature type="compositionally biased region" description="Low complexity" evidence="2">
    <location>
        <begin position="1807"/>
        <end position="1842"/>
    </location>
</feature>
<feature type="region of interest" description="Disordered" evidence="2">
    <location>
        <begin position="1169"/>
        <end position="1194"/>
    </location>
</feature>
<dbReference type="PANTHER" id="PTHR45964">
    <property type="entry name" value="WSCD FAMILY MEMBER CG9164"/>
    <property type="match status" value="1"/>
</dbReference>
<feature type="region of interest" description="Disordered" evidence="2">
    <location>
        <begin position="1293"/>
        <end position="1352"/>
    </location>
</feature>
<evidence type="ECO:0000256" key="1">
    <source>
        <dbReference type="ARBA" id="ARBA00022737"/>
    </source>
</evidence>
<name>A0A6A6HQ97_VIRVR</name>
<gene>
    <name evidence="5" type="ORF">EV356DRAFT_511272</name>
</gene>
<keyword evidence="6" id="KW-1185">Reference proteome</keyword>
<dbReference type="Proteomes" id="UP000800092">
    <property type="component" value="Unassembled WGS sequence"/>
</dbReference>
<keyword evidence="1" id="KW-0677">Repeat</keyword>
<evidence type="ECO:0000259" key="4">
    <source>
        <dbReference type="PROSITE" id="PS51212"/>
    </source>
</evidence>
<organism evidence="5 6">
    <name type="scientific">Viridothelium virens</name>
    <name type="common">Speckled blister lichen</name>
    <name type="synonym">Trypethelium virens</name>
    <dbReference type="NCBI Taxonomy" id="1048519"/>
    <lineage>
        <taxon>Eukaryota</taxon>
        <taxon>Fungi</taxon>
        <taxon>Dikarya</taxon>
        <taxon>Ascomycota</taxon>
        <taxon>Pezizomycotina</taxon>
        <taxon>Dothideomycetes</taxon>
        <taxon>Dothideomycetes incertae sedis</taxon>
        <taxon>Trypetheliales</taxon>
        <taxon>Trypetheliaceae</taxon>
        <taxon>Viridothelium</taxon>
    </lineage>
</organism>
<feature type="domain" description="WSC" evidence="4">
    <location>
        <begin position="1200"/>
        <end position="1294"/>
    </location>
</feature>
<dbReference type="Pfam" id="PF01822">
    <property type="entry name" value="WSC"/>
    <property type="match status" value="5"/>
</dbReference>
<feature type="region of interest" description="Disordered" evidence="2">
    <location>
        <begin position="1807"/>
        <end position="1854"/>
    </location>
</feature>
<evidence type="ECO:0000256" key="3">
    <source>
        <dbReference type="SAM" id="SignalP"/>
    </source>
</evidence>
<accession>A0A6A6HQ97</accession>
<protein>
    <submittedName>
        <fullName evidence="5">WSC-domain-containing protein</fullName>
    </submittedName>
</protein>
<feature type="domain" description="WSC" evidence="4">
    <location>
        <begin position="1360"/>
        <end position="1455"/>
    </location>
</feature>
<dbReference type="InterPro" id="IPR002889">
    <property type="entry name" value="WSC_carb-bd"/>
</dbReference>
<evidence type="ECO:0000256" key="2">
    <source>
        <dbReference type="SAM" id="MobiDB-lite"/>
    </source>
</evidence>
<keyword evidence="3" id="KW-0732">Signal</keyword>
<dbReference type="SUPFAM" id="SSF50998">
    <property type="entry name" value="Quinoprotein alcohol dehydrogenase-like"/>
    <property type="match status" value="1"/>
</dbReference>
<dbReference type="SMART" id="SM00321">
    <property type="entry name" value="WSC"/>
    <property type="match status" value="5"/>
</dbReference>
<reference evidence="5" key="1">
    <citation type="journal article" date="2020" name="Stud. Mycol.">
        <title>101 Dothideomycetes genomes: a test case for predicting lifestyles and emergence of pathogens.</title>
        <authorList>
            <person name="Haridas S."/>
            <person name="Albert R."/>
            <person name="Binder M."/>
            <person name="Bloem J."/>
            <person name="Labutti K."/>
            <person name="Salamov A."/>
            <person name="Andreopoulos B."/>
            <person name="Baker S."/>
            <person name="Barry K."/>
            <person name="Bills G."/>
            <person name="Bluhm B."/>
            <person name="Cannon C."/>
            <person name="Castanera R."/>
            <person name="Culley D."/>
            <person name="Daum C."/>
            <person name="Ezra D."/>
            <person name="Gonzalez J."/>
            <person name="Henrissat B."/>
            <person name="Kuo A."/>
            <person name="Liang C."/>
            <person name="Lipzen A."/>
            <person name="Lutzoni F."/>
            <person name="Magnuson J."/>
            <person name="Mondo S."/>
            <person name="Nolan M."/>
            <person name="Ohm R."/>
            <person name="Pangilinan J."/>
            <person name="Park H.-J."/>
            <person name="Ramirez L."/>
            <person name="Alfaro M."/>
            <person name="Sun H."/>
            <person name="Tritt A."/>
            <person name="Yoshinaga Y."/>
            <person name="Zwiers L.-H."/>
            <person name="Turgeon B."/>
            <person name="Goodwin S."/>
            <person name="Spatafora J."/>
            <person name="Crous P."/>
            <person name="Grigoriev I."/>
        </authorList>
    </citation>
    <scope>NUCLEOTIDE SEQUENCE</scope>
    <source>
        <strain evidence="5">Tuck. ex Michener</strain>
    </source>
</reference>
<evidence type="ECO:0000313" key="5">
    <source>
        <dbReference type="EMBL" id="KAF2239968.1"/>
    </source>
</evidence>
<feature type="region of interest" description="Disordered" evidence="2">
    <location>
        <begin position="1467"/>
        <end position="1659"/>
    </location>
</feature>
<dbReference type="EMBL" id="ML991771">
    <property type="protein sequence ID" value="KAF2239968.1"/>
    <property type="molecule type" value="Genomic_DNA"/>
</dbReference>
<feature type="compositionally biased region" description="Low complexity" evidence="2">
    <location>
        <begin position="1298"/>
        <end position="1352"/>
    </location>
</feature>
<feature type="domain" description="WSC" evidence="4">
    <location>
        <begin position="1668"/>
        <end position="1763"/>
    </location>
</feature>
<proteinExistence type="predicted"/>
<feature type="signal peptide" evidence="3">
    <location>
        <begin position="1"/>
        <end position="21"/>
    </location>
</feature>
<dbReference type="OrthoDB" id="5985073at2759"/>